<feature type="domain" description="NAD-dependent epimerase/dehydratase" evidence="1">
    <location>
        <begin position="8"/>
        <end position="171"/>
    </location>
</feature>
<name>A0ABY7T0P4_9SPHI</name>
<keyword evidence="3" id="KW-1185">Reference proteome</keyword>
<gene>
    <name evidence="2" type="ORF">PQO05_14840</name>
</gene>
<dbReference type="PANTHER" id="PTHR48079">
    <property type="entry name" value="PROTEIN YEEZ"/>
    <property type="match status" value="1"/>
</dbReference>
<evidence type="ECO:0000313" key="2">
    <source>
        <dbReference type="EMBL" id="WCT10007.1"/>
    </source>
</evidence>
<dbReference type="PANTHER" id="PTHR48079:SF6">
    <property type="entry name" value="NAD(P)-BINDING DOMAIN-CONTAINING PROTEIN-RELATED"/>
    <property type="match status" value="1"/>
</dbReference>
<dbReference type="CDD" id="cd05266">
    <property type="entry name" value="SDR_a4"/>
    <property type="match status" value="1"/>
</dbReference>
<dbReference type="SUPFAM" id="SSF51735">
    <property type="entry name" value="NAD(P)-binding Rossmann-fold domains"/>
    <property type="match status" value="1"/>
</dbReference>
<dbReference type="InterPro" id="IPR001509">
    <property type="entry name" value="Epimerase_deHydtase"/>
</dbReference>
<dbReference type="Pfam" id="PF01370">
    <property type="entry name" value="Epimerase"/>
    <property type="match status" value="1"/>
</dbReference>
<dbReference type="InterPro" id="IPR051783">
    <property type="entry name" value="NAD(P)-dependent_oxidoreduct"/>
</dbReference>
<protein>
    <submittedName>
        <fullName evidence="2">SDR family oxidoreductase</fullName>
    </submittedName>
</protein>
<dbReference type="Gene3D" id="3.40.50.720">
    <property type="entry name" value="NAD(P)-binding Rossmann-like Domain"/>
    <property type="match status" value="1"/>
</dbReference>
<sequence length="268" mass="29344">MTVSILGCGWFGFALAKSLLQEGVAVKGSTTSKSKLSELVDVGIIPFLIQIDQNAGESNPDFFDCDLLVVCIPPQIKAEEGELFLQKINNIISAINQYQISKVIYISTTGVYGDLGIEVNENSDPQPDTENGKLLLQAELIFQSQPNFKTTIVRFGGLVGPGRHPGRFFAGKKDIANGKAPVNLIHQVDAVGVVMAIVKGQYFGQVFNGCSPDHPSRSDFYTGAARQGGFEIPEFKDELKGWKIVSSTKVSELLDYEFKVKDWLNCQF</sequence>
<evidence type="ECO:0000259" key="1">
    <source>
        <dbReference type="Pfam" id="PF01370"/>
    </source>
</evidence>
<evidence type="ECO:0000313" key="3">
    <source>
        <dbReference type="Proteomes" id="UP001216139"/>
    </source>
</evidence>
<dbReference type="EMBL" id="CP117167">
    <property type="protein sequence ID" value="WCT10007.1"/>
    <property type="molecule type" value="Genomic_DNA"/>
</dbReference>
<organism evidence="2 3">
    <name type="scientific">Mucilaginibacter jinjuensis</name>
    <dbReference type="NCBI Taxonomy" id="1176721"/>
    <lineage>
        <taxon>Bacteria</taxon>
        <taxon>Pseudomonadati</taxon>
        <taxon>Bacteroidota</taxon>
        <taxon>Sphingobacteriia</taxon>
        <taxon>Sphingobacteriales</taxon>
        <taxon>Sphingobacteriaceae</taxon>
        <taxon>Mucilaginibacter</taxon>
    </lineage>
</organism>
<proteinExistence type="predicted"/>
<dbReference type="InterPro" id="IPR036291">
    <property type="entry name" value="NAD(P)-bd_dom_sf"/>
</dbReference>
<reference evidence="2 3" key="1">
    <citation type="submission" date="2023-02" db="EMBL/GenBank/DDBJ databases">
        <title>Genome sequence of Mucilaginibacter jinjuensis strain KACC 16571.</title>
        <authorList>
            <person name="Kim S."/>
            <person name="Heo J."/>
            <person name="Kwon S.-W."/>
        </authorList>
    </citation>
    <scope>NUCLEOTIDE SEQUENCE [LARGE SCALE GENOMIC DNA]</scope>
    <source>
        <strain evidence="2 3">KACC 16571</strain>
    </source>
</reference>
<dbReference type="Proteomes" id="UP001216139">
    <property type="component" value="Chromosome"/>
</dbReference>
<dbReference type="RefSeq" id="WP_273628102.1">
    <property type="nucleotide sequence ID" value="NZ_CP117167.1"/>
</dbReference>
<accession>A0ABY7T0P4</accession>